<dbReference type="CDD" id="cd10527">
    <property type="entry name" value="SET_LSMT"/>
    <property type="match status" value="1"/>
</dbReference>
<accession>A0A9N8HTM0</accession>
<organism evidence="3 4">
    <name type="scientific">Seminavis robusta</name>
    <dbReference type="NCBI Taxonomy" id="568900"/>
    <lineage>
        <taxon>Eukaryota</taxon>
        <taxon>Sar</taxon>
        <taxon>Stramenopiles</taxon>
        <taxon>Ochrophyta</taxon>
        <taxon>Bacillariophyta</taxon>
        <taxon>Bacillariophyceae</taxon>
        <taxon>Bacillariophycidae</taxon>
        <taxon>Naviculales</taxon>
        <taxon>Naviculaceae</taxon>
        <taxon>Seminavis</taxon>
    </lineage>
</organism>
<sequence length="622" mass="69177">MGKKQKQQHRSGSSSSGDKNPGQQSSASASSGRGKSTSSQQQQQQQQPPPQNNKNPQQSRQNNVQNKTQQQQHTPLPPQLEEKFHEIEKWMRSEQQGILWVLGCVTLGCLFGFGIGSGWLTGGASFYYSSSSTTMPVSPWRVELGSRIRGSLWYQTLFLQSSSAAQAPPSALLHQKQQTAMYAVLREAVVREKNGFVHPDLGIMIPAPCGAPRGIGMVKDGWHKCQSACNPGVAKEKMDLHRNQQAKLMRANAAASAYDDPDNSTSRVLWLPPIPDHTVYKQEEVLVRVPLTFQMTRQVALDTLLPRIPGDVQRKANPQDLDDAALLVLLLAHERGVGRHSRWFPYIASLPREPTCGYSSLLRQATATPTTHQSQSQQQQQPQNTAAKLLQEELGVDTYGWKGELAKAHKHALRIVHGLTKDYGTHILHPDGMTAMTNLEWALCQVTSRATAGSEAYGSLRMVPLVDMINHDAAAGGFVELTGKERLAHGNFLDATEDSAGTFCVRSVRHGRRKALKKGQELLVNYNVPHYSPLDWFVSLGFVPPERQQQWEKIDAALPRIRQDHDAADADVDTQQQELWDTKYGPELLAQYKEQQKKKRNKHKTTTTEEATTTTTKEQTAS</sequence>
<evidence type="ECO:0000313" key="3">
    <source>
        <dbReference type="EMBL" id="CAB9526883.1"/>
    </source>
</evidence>
<dbReference type="OrthoDB" id="41800at2759"/>
<evidence type="ECO:0000313" key="4">
    <source>
        <dbReference type="Proteomes" id="UP001153069"/>
    </source>
</evidence>
<name>A0A9N8HTM0_9STRA</name>
<keyword evidence="4" id="KW-1185">Reference proteome</keyword>
<proteinExistence type="predicted"/>
<dbReference type="Proteomes" id="UP001153069">
    <property type="component" value="Unassembled WGS sequence"/>
</dbReference>
<keyword evidence="2" id="KW-1133">Transmembrane helix</keyword>
<dbReference type="SUPFAM" id="SSF82199">
    <property type="entry name" value="SET domain"/>
    <property type="match status" value="1"/>
</dbReference>
<feature type="compositionally biased region" description="Low complexity" evidence="1">
    <location>
        <begin position="20"/>
        <end position="74"/>
    </location>
</feature>
<evidence type="ECO:0000256" key="2">
    <source>
        <dbReference type="SAM" id="Phobius"/>
    </source>
</evidence>
<dbReference type="InterPro" id="IPR046341">
    <property type="entry name" value="SET_dom_sf"/>
</dbReference>
<feature type="region of interest" description="Disordered" evidence="1">
    <location>
        <begin position="1"/>
        <end position="78"/>
    </location>
</feature>
<reference evidence="3" key="1">
    <citation type="submission" date="2020-06" db="EMBL/GenBank/DDBJ databases">
        <authorList>
            <consortium name="Plant Systems Biology data submission"/>
        </authorList>
    </citation>
    <scope>NUCLEOTIDE SEQUENCE</scope>
    <source>
        <strain evidence="3">D6</strain>
    </source>
</reference>
<evidence type="ECO:0008006" key="5">
    <source>
        <dbReference type="Google" id="ProtNLM"/>
    </source>
</evidence>
<feature type="transmembrane region" description="Helical" evidence="2">
    <location>
        <begin position="98"/>
        <end position="120"/>
    </location>
</feature>
<gene>
    <name evidence="3" type="ORF">SEMRO_1904_G304580.1</name>
</gene>
<evidence type="ECO:0000256" key="1">
    <source>
        <dbReference type="SAM" id="MobiDB-lite"/>
    </source>
</evidence>
<keyword evidence="2" id="KW-0812">Transmembrane</keyword>
<dbReference type="GO" id="GO:0016279">
    <property type="term" value="F:protein-lysine N-methyltransferase activity"/>
    <property type="evidence" value="ECO:0007669"/>
    <property type="project" value="TreeGrafter"/>
</dbReference>
<comment type="caution">
    <text evidence="3">The sequence shown here is derived from an EMBL/GenBank/DDBJ whole genome shotgun (WGS) entry which is preliminary data.</text>
</comment>
<dbReference type="Gene3D" id="3.90.1410.10">
    <property type="entry name" value="set domain protein methyltransferase, domain 1"/>
    <property type="match status" value="1"/>
</dbReference>
<feature type="region of interest" description="Disordered" evidence="1">
    <location>
        <begin position="591"/>
        <end position="622"/>
    </location>
</feature>
<feature type="compositionally biased region" description="Basic residues" evidence="1">
    <location>
        <begin position="596"/>
        <end position="605"/>
    </location>
</feature>
<dbReference type="PANTHER" id="PTHR13271:SF137">
    <property type="entry name" value="SET DOMAIN-CONTAINING PROTEIN"/>
    <property type="match status" value="1"/>
</dbReference>
<feature type="region of interest" description="Disordered" evidence="1">
    <location>
        <begin position="365"/>
        <end position="385"/>
    </location>
</feature>
<dbReference type="AlphaFoldDB" id="A0A9N8HTM0"/>
<feature type="compositionally biased region" description="Low complexity" evidence="1">
    <location>
        <begin position="608"/>
        <end position="622"/>
    </location>
</feature>
<dbReference type="PANTHER" id="PTHR13271">
    <property type="entry name" value="UNCHARACTERIZED PUTATIVE METHYLTRANSFERASE"/>
    <property type="match status" value="1"/>
</dbReference>
<dbReference type="InterPro" id="IPR050600">
    <property type="entry name" value="SETD3_SETD6_MTase"/>
</dbReference>
<dbReference type="EMBL" id="CAICTM010001902">
    <property type="protein sequence ID" value="CAB9526883.1"/>
    <property type="molecule type" value="Genomic_DNA"/>
</dbReference>
<keyword evidence="2" id="KW-0472">Membrane</keyword>
<protein>
    <recommendedName>
        <fullName evidence="5">SET domain-containing protein</fullName>
    </recommendedName>
</protein>